<evidence type="ECO:0000259" key="1">
    <source>
        <dbReference type="Pfam" id="PF00881"/>
    </source>
</evidence>
<name>A0A074UAG0_9RHOB</name>
<dbReference type="SUPFAM" id="SSF55469">
    <property type="entry name" value="FMN-dependent nitroreductase-like"/>
    <property type="match status" value="1"/>
</dbReference>
<dbReference type="STRING" id="1185766.SAMN05216224_105108"/>
<dbReference type="EMBL" id="JHEH01000001">
    <property type="protein sequence ID" value="KEP71687.1"/>
    <property type="molecule type" value="Genomic_DNA"/>
</dbReference>
<dbReference type="CDD" id="cd02145">
    <property type="entry name" value="BluB"/>
    <property type="match status" value="1"/>
</dbReference>
<dbReference type="RefSeq" id="WP_038061281.1">
    <property type="nucleotide sequence ID" value="NZ_FOVB01000005.1"/>
</dbReference>
<proteinExistence type="predicted"/>
<dbReference type="Proteomes" id="UP000027725">
    <property type="component" value="Unassembled WGS sequence"/>
</dbReference>
<accession>A0A074UAG0</accession>
<dbReference type="eggNOG" id="COG0778">
    <property type="taxonomic scope" value="Bacteria"/>
</dbReference>
<dbReference type="InterPro" id="IPR012825">
    <property type="entry name" value="BluB"/>
</dbReference>
<dbReference type="PANTHER" id="PTHR23026:SF123">
    <property type="entry name" value="NAD(P)H NITROREDUCTASE RV3131-RELATED"/>
    <property type="match status" value="1"/>
</dbReference>
<keyword evidence="3" id="KW-1185">Reference proteome</keyword>
<dbReference type="Gene3D" id="3.40.109.10">
    <property type="entry name" value="NADH Oxidase"/>
    <property type="match status" value="1"/>
</dbReference>
<dbReference type="GO" id="GO:0016491">
    <property type="term" value="F:oxidoreductase activity"/>
    <property type="evidence" value="ECO:0007669"/>
    <property type="project" value="InterPro"/>
</dbReference>
<dbReference type="Pfam" id="PF00881">
    <property type="entry name" value="Nitroreductase"/>
    <property type="match status" value="1"/>
</dbReference>
<dbReference type="PANTHER" id="PTHR23026">
    <property type="entry name" value="NADPH NITROREDUCTASE"/>
    <property type="match status" value="1"/>
</dbReference>
<reference evidence="2 3" key="1">
    <citation type="submission" date="2014-03" db="EMBL/GenBank/DDBJ databases">
        <title>The draft genome sequence of Thioclava dalianensis DLFJ1-1.</title>
        <authorList>
            <person name="Lai Q."/>
            <person name="Shao Z."/>
        </authorList>
    </citation>
    <scope>NUCLEOTIDE SEQUENCE [LARGE SCALE GENOMIC DNA]</scope>
    <source>
        <strain evidence="2 3">DLFJ1-1</strain>
    </source>
</reference>
<protein>
    <submittedName>
        <fullName evidence="2">Cob(II)yrinic acid a,c-diamide reductase</fullName>
    </submittedName>
</protein>
<feature type="domain" description="Nitroreductase" evidence="1">
    <location>
        <begin position="15"/>
        <end position="181"/>
    </location>
</feature>
<dbReference type="NCBIfam" id="TIGR02476">
    <property type="entry name" value="BluB"/>
    <property type="match status" value="1"/>
</dbReference>
<dbReference type="InterPro" id="IPR000415">
    <property type="entry name" value="Nitroreductase-like"/>
</dbReference>
<dbReference type="OrthoDB" id="9773807at2"/>
<comment type="caution">
    <text evidence="2">The sequence shown here is derived from an EMBL/GenBank/DDBJ whole genome shotgun (WGS) entry which is preliminary data.</text>
</comment>
<evidence type="ECO:0000313" key="2">
    <source>
        <dbReference type="EMBL" id="KEP71687.1"/>
    </source>
</evidence>
<sequence>MELTDTHRRALDDILRWRRDVRHFKPDPVDEAVLERLRRRMDLAPSVGNARPWRIVQVETARIRAQIIENFEACNAKAARLYDGETQSKYRALKLAGLREAPVHLAVFTELDVSEGHGLGRQTMPETLAYSTVMAIHTLWLAARAEGIGIGWVSILDPVAVAAALETPPNWSLTAYLCLGHPARETDTPLLHELGWQSNTRTNWRIV</sequence>
<dbReference type="InterPro" id="IPR050627">
    <property type="entry name" value="Nitroreductase/BluB"/>
</dbReference>
<gene>
    <name evidence="2" type="ORF">DL1_01390</name>
</gene>
<dbReference type="InterPro" id="IPR029479">
    <property type="entry name" value="Nitroreductase"/>
</dbReference>
<organism evidence="2 3">
    <name type="scientific">Thioclava dalianensis</name>
    <dbReference type="NCBI Taxonomy" id="1185766"/>
    <lineage>
        <taxon>Bacteria</taxon>
        <taxon>Pseudomonadati</taxon>
        <taxon>Pseudomonadota</taxon>
        <taxon>Alphaproteobacteria</taxon>
        <taxon>Rhodobacterales</taxon>
        <taxon>Paracoccaceae</taxon>
        <taxon>Thioclava</taxon>
    </lineage>
</organism>
<dbReference type="AlphaFoldDB" id="A0A074UAG0"/>
<evidence type="ECO:0000313" key="3">
    <source>
        <dbReference type="Proteomes" id="UP000027725"/>
    </source>
</evidence>